<protein>
    <submittedName>
        <fullName evidence="2">Uncharacterized protein</fullName>
    </submittedName>
</protein>
<name>A0A6C0EGQ0_9ZZZZ</name>
<reference evidence="2" key="1">
    <citation type="journal article" date="2020" name="Nature">
        <title>Giant virus diversity and host interactions through global metagenomics.</title>
        <authorList>
            <person name="Schulz F."/>
            <person name="Roux S."/>
            <person name="Paez-Espino D."/>
            <person name="Jungbluth S."/>
            <person name="Walsh D.A."/>
            <person name="Denef V.J."/>
            <person name="McMahon K.D."/>
            <person name="Konstantinidis K.T."/>
            <person name="Eloe-Fadrosh E.A."/>
            <person name="Kyrpides N.C."/>
            <person name="Woyke T."/>
        </authorList>
    </citation>
    <scope>NUCLEOTIDE SEQUENCE</scope>
    <source>
        <strain evidence="2">GVMAG-M-3300001348-25</strain>
    </source>
</reference>
<keyword evidence="1" id="KW-0472">Membrane</keyword>
<evidence type="ECO:0000256" key="1">
    <source>
        <dbReference type="SAM" id="Phobius"/>
    </source>
</evidence>
<evidence type="ECO:0000313" key="2">
    <source>
        <dbReference type="EMBL" id="QHT28397.1"/>
    </source>
</evidence>
<sequence length="76" mass="9153">MVKKTLFHEMLAYLETDDVKKELHVMLRPIIDIIIQEIQPYIYLTIIFISLCFLLILGIFILLIHNKYVYHQHLLI</sequence>
<proteinExistence type="predicted"/>
<dbReference type="AlphaFoldDB" id="A0A6C0EGQ0"/>
<accession>A0A6C0EGQ0</accession>
<organism evidence="2">
    <name type="scientific">viral metagenome</name>
    <dbReference type="NCBI Taxonomy" id="1070528"/>
    <lineage>
        <taxon>unclassified sequences</taxon>
        <taxon>metagenomes</taxon>
        <taxon>organismal metagenomes</taxon>
    </lineage>
</organism>
<keyword evidence="1" id="KW-0812">Transmembrane</keyword>
<feature type="transmembrane region" description="Helical" evidence="1">
    <location>
        <begin position="41"/>
        <end position="64"/>
    </location>
</feature>
<keyword evidence="1" id="KW-1133">Transmembrane helix</keyword>
<dbReference type="EMBL" id="MN738856">
    <property type="protein sequence ID" value="QHT28397.1"/>
    <property type="molecule type" value="Genomic_DNA"/>
</dbReference>